<dbReference type="RefSeq" id="WP_369789150.1">
    <property type="nucleotide sequence ID" value="NZ_CP165628.1"/>
</dbReference>
<dbReference type="EMBL" id="CP165628">
    <property type="protein sequence ID" value="XDU72257.1"/>
    <property type="molecule type" value="Genomic_DNA"/>
</dbReference>
<protein>
    <submittedName>
        <fullName evidence="1">Uncharacterized protein</fullName>
    </submittedName>
</protein>
<gene>
    <name evidence="1" type="ORF">AB3G37_22590</name>
</gene>
<dbReference type="AlphaFoldDB" id="A0AB39VQ22"/>
<accession>A0AB39VQ22</accession>
<organism evidence="1">
    <name type="scientific">Rouxiella sp. WC2420</name>
    <dbReference type="NCBI Taxonomy" id="3234145"/>
    <lineage>
        <taxon>Bacteria</taxon>
        <taxon>Pseudomonadati</taxon>
        <taxon>Pseudomonadota</taxon>
        <taxon>Gammaproteobacteria</taxon>
        <taxon>Enterobacterales</taxon>
        <taxon>Yersiniaceae</taxon>
        <taxon>Rouxiella</taxon>
    </lineage>
</organism>
<evidence type="ECO:0000313" key="1">
    <source>
        <dbReference type="EMBL" id="XDU72257.1"/>
    </source>
</evidence>
<reference evidence="1" key="1">
    <citation type="submission" date="2024-07" db="EMBL/GenBank/DDBJ databases">
        <authorList>
            <person name="Biller S.J."/>
        </authorList>
    </citation>
    <scope>NUCLEOTIDE SEQUENCE</scope>
    <source>
        <strain evidence="1">WC2420</strain>
    </source>
</reference>
<name>A0AB39VQ22_9GAMM</name>
<sequence length="242" mass="27366">MPFQSLFKKSKNPAFSKQAIKKNNINTMVNSLVDIVIAGQGGSKTLNDKRLADTSVKLQEFYGLLVEDGNLTEKGQISNNSKGFKTPPENLVNQGGLKSNFYIFLTAYMKGCEDGQIYCGQNLNSDIYEWTKQVINKQHKHFTPTAAKSLIDKMSKAADLRISEAEFKKNPGARNAETLDEAIDFVYFMAGRCDNETAWKDFGVELYNDKWPDLNKITYTKAQQVYKKRNDAGDYRLVPEDN</sequence>
<proteinExistence type="predicted"/>